<name>A0ABN6FQP4_9GAMM</name>
<sequence length="126" mass="12547">MGFEALIEKVHQAESALEARERAAAADWRQLKSSWRSSWTPGRIVIAGLVSGFVVGKVEPVKKVASGGGLLNLLSAAAGLFAGGSAQVAAGEAAHAANTAEQTASAVDPNSAAAVAQAANAPRAGA</sequence>
<evidence type="ECO:0000313" key="2">
    <source>
        <dbReference type="Proteomes" id="UP000681317"/>
    </source>
</evidence>
<dbReference type="EMBL" id="AP024545">
    <property type="protein sequence ID" value="BCT91976.1"/>
    <property type="molecule type" value="Genomic_DNA"/>
</dbReference>
<gene>
    <name evidence="1" type="ORF">LYSCAS_10000</name>
</gene>
<accession>A0ABN6FQP4</accession>
<dbReference type="RefSeq" id="WP_213436332.1">
    <property type="nucleotide sequence ID" value="NZ_AP024545.1"/>
</dbReference>
<organism evidence="1 2">
    <name type="scientific">Noviluteimonas caseinilytica</name>
    <dbReference type="NCBI Taxonomy" id="2675101"/>
    <lineage>
        <taxon>Bacteria</taxon>
        <taxon>Pseudomonadati</taxon>
        <taxon>Pseudomonadota</taxon>
        <taxon>Gammaproteobacteria</taxon>
        <taxon>Lysobacterales</taxon>
        <taxon>Lysobacteraceae</taxon>
        <taxon>Noviluteimonas</taxon>
    </lineage>
</organism>
<proteinExistence type="predicted"/>
<evidence type="ECO:0008006" key="3">
    <source>
        <dbReference type="Google" id="ProtNLM"/>
    </source>
</evidence>
<protein>
    <recommendedName>
        <fullName evidence="3">Protein sip-5</fullName>
    </recommendedName>
</protein>
<dbReference type="Proteomes" id="UP000681317">
    <property type="component" value="Chromosome"/>
</dbReference>
<reference evidence="1 2" key="1">
    <citation type="submission" date="2021-03" db="EMBL/GenBank/DDBJ databases">
        <title>Complete Genome Sequences of Two Lysobacter Strains Isolated from Sea Water (Lysobacter caseinilyticus) and Soil (Lysobacter helvus) in South Korea.</title>
        <authorList>
            <person name="Watanabe Y."/>
            <person name="Arakawa K."/>
        </authorList>
    </citation>
    <scope>NUCLEOTIDE SEQUENCE [LARGE SCALE GENOMIC DNA]</scope>
    <source>
        <strain evidence="1 2">KVB24</strain>
    </source>
</reference>
<evidence type="ECO:0000313" key="1">
    <source>
        <dbReference type="EMBL" id="BCT91976.1"/>
    </source>
</evidence>
<keyword evidence="2" id="KW-1185">Reference proteome</keyword>